<name>A0AA35UNJ8_9PROT</name>
<dbReference type="InterPro" id="IPR001248">
    <property type="entry name" value="Pur-cyt_permease"/>
</dbReference>
<keyword evidence="10" id="KW-1185">Reference proteome</keyword>
<dbReference type="PIRSF" id="PIRSF002744">
    <property type="entry name" value="Pur-cyt_permease"/>
    <property type="match status" value="1"/>
</dbReference>
<accession>A0AA35UNJ8</accession>
<feature type="transmembrane region" description="Helical" evidence="8">
    <location>
        <begin position="243"/>
        <end position="263"/>
    </location>
</feature>
<keyword evidence="5 8" id="KW-1133">Transmembrane helix</keyword>
<feature type="transmembrane region" description="Helical" evidence="8">
    <location>
        <begin position="139"/>
        <end position="159"/>
    </location>
</feature>
<evidence type="ECO:0000256" key="7">
    <source>
        <dbReference type="PIRNR" id="PIRNR002744"/>
    </source>
</evidence>
<dbReference type="EMBL" id="CATKSH010000001">
    <property type="protein sequence ID" value="CAI9119253.1"/>
    <property type="molecule type" value="Genomic_DNA"/>
</dbReference>
<feature type="transmembrane region" description="Helical" evidence="8">
    <location>
        <begin position="30"/>
        <end position="50"/>
    </location>
</feature>
<keyword evidence="6 7" id="KW-0472">Membrane</keyword>
<evidence type="ECO:0000256" key="3">
    <source>
        <dbReference type="ARBA" id="ARBA00022448"/>
    </source>
</evidence>
<protein>
    <submittedName>
        <fullName evidence="9">Cytosine permease</fullName>
    </submittedName>
</protein>
<feature type="transmembrane region" description="Helical" evidence="8">
    <location>
        <begin position="283"/>
        <end position="307"/>
    </location>
</feature>
<evidence type="ECO:0000256" key="4">
    <source>
        <dbReference type="ARBA" id="ARBA00022692"/>
    </source>
</evidence>
<dbReference type="RefSeq" id="WP_289842424.1">
    <property type="nucleotide sequence ID" value="NZ_CATKSH010000001.1"/>
</dbReference>
<dbReference type="GO" id="GO:0005886">
    <property type="term" value="C:plasma membrane"/>
    <property type="evidence" value="ECO:0007669"/>
    <property type="project" value="TreeGrafter"/>
</dbReference>
<evidence type="ECO:0000256" key="6">
    <source>
        <dbReference type="ARBA" id="ARBA00023136"/>
    </source>
</evidence>
<feature type="transmembrane region" description="Helical" evidence="8">
    <location>
        <begin position="204"/>
        <end position="222"/>
    </location>
</feature>
<feature type="transmembrane region" description="Helical" evidence="8">
    <location>
        <begin position="98"/>
        <end position="119"/>
    </location>
</feature>
<reference evidence="9" key="1">
    <citation type="submission" date="2023-03" db="EMBL/GenBank/DDBJ databases">
        <authorList>
            <person name="Cleenwerck I."/>
        </authorList>
    </citation>
    <scope>NUCLEOTIDE SEQUENCE</scope>
    <source>
        <strain evidence="9">LMG 32879</strain>
    </source>
</reference>
<feature type="transmembrane region" description="Helical" evidence="8">
    <location>
        <begin position="432"/>
        <end position="450"/>
    </location>
</feature>
<evidence type="ECO:0000256" key="8">
    <source>
        <dbReference type="SAM" id="Phobius"/>
    </source>
</evidence>
<evidence type="ECO:0000313" key="10">
    <source>
        <dbReference type="Proteomes" id="UP001176960"/>
    </source>
</evidence>
<keyword evidence="3 7" id="KW-0813">Transport</keyword>
<comment type="similarity">
    <text evidence="2 7">Belongs to the purine-cytosine permease (2.A.39) family.</text>
</comment>
<dbReference type="Gene3D" id="1.10.4160.10">
    <property type="entry name" value="Hydantoin permease"/>
    <property type="match status" value="1"/>
</dbReference>
<gene>
    <name evidence="9" type="ORF">LMG32879_000066</name>
</gene>
<dbReference type="AlphaFoldDB" id="A0AA35UNJ8"/>
<evidence type="ECO:0000256" key="5">
    <source>
        <dbReference type="ARBA" id="ARBA00022989"/>
    </source>
</evidence>
<feature type="transmembrane region" description="Helical" evidence="8">
    <location>
        <begin position="346"/>
        <end position="372"/>
    </location>
</feature>
<feature type="transmembrane region" description="Helical" evidence="8">
    <location>
        <begin position="393"/>
        <end position="412"/>
    </location>
</feature>
<comment type="subcellular location">
    <subcellularLocation>
        <location evidence="1">Membrane</location>
        <topology evidence="1">Multi-pass membrane protein</topology>
    </subcellularLocation>
</comment>
<evidence type="ECO:0000256" key="1">
    <source>
        <dbReference type="ARBA" id="ARBA00004141"/>
    </source>
</evidence>
<keyword evidence="4 8" id="KW-0812">Transmembrane</keyword>
<sequence>MTDAPADTGVEFQTIYPVPTSERHGTARDLFGLWFGANMTMLTVTTGGVMRGTFHLTPLTALAAALVGNLVGGLFMALHAAQGPHLGIPQMVQSRAQFGMLGAAPMTALIVVMFLGFSASNLVLGGQGLSSIIPGLDGTPGMIVVSLLSLIPAVFGYRAIHNATRIAAVLCGGAVFACLAVAFMNVPHTATWWITGGHDTIPGFLGAMSIAALWQIAYAPYVSDYSRYLPSSRSGERQAFHSTYWGCVLGSFIAMLVGIVTGAEVTAVLTRAFGGWGAPVLGVLSLGIIVANAMNLYCGALSSITVFQTIIPWKHFGRGWRIGLTTGLLAASLFVAMAMASQFDSAYAGFLELLMAIMVPWSAINLVDYYILRHGSYDIPSFFAADGGVYGRFNVPALLAYVFGLLVQIPFLSNELYEGPIAQFFGGADLSWIFGLSLTGLAYVLVVRATSRLS</sequence>
<proteinExistence type="inferred from homology"/>
<dbReference type="Pfam" id="PF02133">
    <property type="entry name" value="Transp_cyt_pur"/>
    <property type="match status" value="1"/>
</dbReference>
<feature type="transmembrane region" description="Helical" evidence="8">
    <location>
        <begin position="56"/>
        <end position="78"/>
    </location>
</feature>
<dbReference type="PANTHER" id="PTHR31806:SF1">
    <property type="entry name" value="PURINE-CYTOSINE PERMEASE FCY2-RELATED"/>
    <property type="match status" value="1"/>
</dbReference>
<evidence type="ECO:0000256" key="2">
    <source>
        <dbReference type="ARBA" id="ARBA00008974"/>
    </source>
</evidence>
<dbReference type="GO" id="GO:0022857">
    <property type="term" value="F:transmembrane transporter activity"/>
    <property type="evidence" value="ECO:0007669"/>
    <property type="project" value="InterPro"/>
</dbReference>
<dbReference type="InterPro" id="IPR026030">
    <property type="entry name" value="Pur-cyt_permease_Fcy2/21/22"/>
</dbReference>
<dbReference type="Proteomes" id="UP001176960">
    <property type="component" value="Unassembled WGS sequence"/>
</dbReference>
<dbReference type="PANTHER" id="PTHR31806">
    <property type="entry name" value="PURINE-CYTOSINE PERMEASE FCY2-RELATED"/>
    <property type="match status" value="1"/>
</dbReference>
<organism evidence="9 10">
    <name type="scientific">Brytella acorum</name>
    <dbReference type="NCBI Taxonomy" id="2959299"/>
    <lineage>
        <taxon>Bacteria</taxon>
        <taxon>Pseudomonadati</taxon>
        <taxon>Pseudomonadota</taxon>
        <taxon>Alphaproteobacteria</taxon>
        <taxon>Acetobacterales</taxon>
        <taxon>Acetobacteraceae</taxon>
        <taxon>Brytella</taxon>
    </lineage>
</organism>
<feature type="transmembrane region" description="Helical" evidence="8">
    <location>
        <begin position="166"/>
        <end position="184"/>
    </location>
</feature>
<evidence type="ECO:0000313" key="9">
    <source>
        <dbReference type="EMBL" id="CAI9119253.1"/>
    </source>
</evidence>
<comment type="caution">
    <text evidence="9">The sequence shown here is derived from an EMBL/GenBank/DDBJ whole genome shotgun (WGS) entry which is preliminary data.</text>
</comment>
<feature type="transmembrane region" description="Helical" evidence="8">
    <location>
        <begin position="319"/>
        <end position="340"/>
    </location>
</feature>